<dbReference type="HAMAP" id="MF_00040">
    <property type="entry name" value="RRF"/>
    <property type="match status" value="1"/>
</dbReference>
<organism evidence="6 7">
    <name type="scientific">Lignipirellula cremea</name>
    <dbReference type="NCBI Taxonomy" id="2528010"/>
    <lineage>
        <taxon>Bacteria</taxon>
        <taxon>Pseudomonadati</taxon>
        <taxon>Planctomycetota</taxon>
        <taxon>Planctomycetia</taxon>
        <taxon>Pirellulales</taxon>
        <taxon>Pirellulaceae</taxon>
        <taxon>Lignipirellula</taxon>
    </lineage>
</organism>
<dbReference type="AlphaFoldDB" id="A0A518DPT4"/>
<evidence type="ECO:0000256" key="1">
    <source>
        <dbReference type="ARBA" id="ARBA00005912"/>
    </source>
</evidence>
<dbReference type="Pfam" id="PF01765">
    <property type="entry name" value="RRF"/>
    <property type="match status" value="1"/>
</dbReference>
<dbReference type="GO" id="GO:0006415">
    <property type="term" value="P:translational termination"/>
    <property type="evidence" value="ECO:0007669"/>
    <property type="project" value="UniProtKB-UniRule"/>
</dbReference>
<feature type="domain" description="Ribosome recycling factor" evidence="5">
    <location>
        <begin position="21"/>
        <end position="186"/>
    </location>
</feature>
<dbReference type="Proteomes" id="UP000317648">
    <property type="component" value="Chromosome"/>
</dbReference>
<dbReference type="OrthoDB" id="9804006at2"/>
<dbReference type="CDD" id="cd00520">
    <property type="entry name" value="RRF"/>
    <property type="match status" value="1"/>
</dbReference>
<dbReference type="InterPro" id="IPR023584">
    <property type="entry name" value="Ribosome_recyc_fac_dom"/>
</dbReference>
<comment type="function">
    <text evidence="3">Responsible for the release of ribosomes from messenger RNA at the termination of protein biosynthesis. May increase the efficiency of translation by recycling ribosomes from one round of translation to another.</text>
</comment>
<name>A0A518DPT4_9BACT</name>
<evidence type="ECO:0000256" key="4">
    <source>
        <dbReference type="SAM" id="MobiDB-lite"/>
    </source>
</evidence>
<evidence type="ECO:0000259" key="5">
    <source>
        <dbReference type="Pfam" id="PF01765"/>
    </source>
</evidence>
<dbReference type="InterPro" id="IPR036191">
    <property type="entry name" value="RRF_sf"/>
</dbReference>
<keyword evidence="2 3" id="KW-0648">Protein biosynthesis</keyword>
<keyword evidence="7" id="KW-1185">Reference proteome</keyword>
<dbReference type="PANTHER" id="PTHR20982">
    <property type="entry name" value="RIBOSOME RECYCLING FACTOR"/>
    <property type="match status" value="1"/>
</dbReference>
<dbReference type="NCBIfam" id="TIGR00496">
    <property type="entry name" value="frr"/>
    <property type="match status" value="1"/>
</dbReference>
<dbReference type="Gene3D" id="1.10.132.20">
    <property type="entry name" value="Ribosome-recycling factor"/>
    <property type="match status" value="1"/>
</dbReference>
<reference evidence="6 7" key="1">
    <citation type="submission" date="2019-02" db="EMBL/GenBank/DDBJ databases">
        <title>Deep-cultivation of Planctomycetes and their phenomic and genomic characterization uncovers novel biology.</title>
        <authorList>
            <person name="Wiegand S."/>
            <person name="Jogler M."/>
            <person name="Boedeker C."/>
            <person name="Pinto D."/>
            <person name="Vollmers J."/>
            <person name="Rivas-Marin E."/>
            <person name="Kohn T."/>
            <person name="Peeters S.H."/>
            <person name="Heuer A."/>
            <person name="Rast P."/>
            <person name="Oberbeckmann S."/>
            <person name="Bunk B."/>
            <person name="Jeske O."/>
            <person name="Meyerdierks A."/>
            <person name="Storesund J.E."/>
            <person name="Kallscheuer N."/>
            <person name="Luecker S."/>
            <person name="Lage O.M."/>
            <person name="Pohl T."/>
            <person name="Merkel B.J."/>
            <person name="Hornburger P."/>
            <person name="Mueller R.-W."/>
            <person name="Bruemmer F."/>
            <person name="Labrenz M."/>
            <person name="Spormann A.M."/>
            <person name="Op den Camp H."/>
            <person name="Overmann J."/>
            <person name="Amann R."/>
            <person name="Jetten M.S.M."/>
            <person name="Mascher T."/>
            <person name="Medema M.H."/>
            <person name="Devos D.P."/>
            <person name="Kaster A.-K."/>
            <person name="Ovreas L."/>
            <person name="Rohde M."/>
            <person name="Galperin M.Y."/>
            <person name="Jogler C."/>
        </authorList>
    </citation>
    <scope>NUCLEOTIDE SEQUENCE [LARGE SCALE GENOMIC DNA]</scope>
    <source>
        <strain evidence="6 7">Pla85_3_4</strain>
    </source>
</reference>
<dbReference type="FunFam" id="3.30.1360.40:FF:000001">
    <property type="entry name" value="Ribosome-recycling factor"/>
    <property type="match status" value="1"/>
</dbReference>
<dbReference type="InterPro" id="IPR002661">
    <property type="entry name" value="Ribosome_recyc_fac"/>
</dbReference>
<evidence type="ECO:0000256" key="3">
    <source>
        <dbReference type="HAMAP-Rule" id="MF_00040"/>
    </source>
</evidence>
<evidence type="ECO:0000313" key="7">
    <source>
        <dbReference type="Proteomes" id="UP000317648"/>
    </source>
</evidence>
<proteinExistence type="inferred from homology"/>
<dbReference type="EMBL" id="CP036433">
    <property type="protein sequence ID" value="QDU93844.1"/>
    <property type="molecule type" value="Genomic_DNA"/>
</dbReference>
<dbReference type="SUPFAM" id="SSF55194">
    <property type="entry name" value="Ribosome recycling factor, RRF"/>
    <property type="match status" value="1"/>
</dbReference>
<feature type="region of interest" description="Disordered" evidence="4">
    <location>
        <begin position="137"/>
        <end position="159"/>
    </location>
</feature>
<gene>
    <name evidence="3 6" type="primary">frr</name>
    <name evidence="6" type="ORF">Pla8534_16280</name>
</gene>
<dbReference type="GO" id="GO:0005737">
    <property type="term" value="C:cytoplasm"/>
    <property type="evidence" value="ECO:0007669"/>
    <property type="project" value="UniProtKB-SubCell"/>
</dbReference>
<dbReference type="PANTHER" id="PTHR20982:SF3">
    <property type="entry name" value="MITOCHONDRIAL RIBOSOME RECYCLING FACTOR PSEUDO 1"/>
    <property type="match status" value="1"/>
</dbReference>
<keyword evidence="3" id="KW-0963">Cytoplasm</keyword>
<protein>
    <recommendedName>
        <fullName evidence="3">Ribosome-recycling factor</fullName>
        <shortName evidence="3">RRF</shortName>
    </recommendedName>
    <alternativeName>
        <fullName evidence="3">Ribosome-releasing factor</fullName>
    </alternativeName>
</protein>
<dbReference type="RefSeq" id="WP_145051224.1">
    <property type="nucleotide sequence ID" value="NZ_CP036433.1"/>
</dbReference>
<dbReference type="KEGG" id="lcre:Pla8534_16280"/>
<dbReference type="GO" id="GO:0043023">
    <property type="term" value="F:ribosomal large subunit binding"/>
    <property type="evidence" value="ECO:0007669"/>
    <property type="project" value="TreeGrafter"/>
</dbReference>
<evidence type="ECO:0000256" key="2">
    <source>
        <dbReference type="ARBA" id="ARBA00022917"/>
    </source>
</evidence>
<dbReference type="Gene3D" id="3.30.1360.40">
    <property type="match status" value="1"/>
</dbReference>
<comment type="similarity">
    <text evidence="1 3">Belongs to the RRF family.</text>
</comment>
<evidence type="ECO:0000313" key="6">
    <source>
        <dbReference type="EMBL" id="QDU93844.1"/>
    </source>
</evidence>
<comment type="subcellular location">
    <subcellularLocation>
        <location evidence="3">Cytoplasm</location>
    </subcellularLocation>
</comment>
<sequence length="188" mass="21139">MASDDILLDVEERMEKALEMLKKNLGGIRTGRANPGLVDSIRVDVYGSPTPIKQIASIGAPEPTQIVIRPYDTTTIKDIEKAIVAEGLGFNPQNDGRVVRINIPPLSTENRRKYVARIKELVEDAKISVRNIRRDANKAADQAEKDKKNPISEDERDQIKDEVQKLTKKYEDQAAEIAKEKETEVMED</sequence>
<accession>A0A518DPT4</accession>